<gene>
    <name evidence="14" type="ORF">PHYBOEH_009093</name>
</gene>
<feature type="transmembrane region" description="Helical" evidence="13">
    <location>
        <begin position="134"/>
        <end position="153"/>
    </location>
</feature>
<proteinExistence type="inferred from homology"/>
<dbReference type="GO" id="GO:0005886">
    <property type="term" value="C:plasma membrane"/>
    <property type="evidence" value="ECO:0007669"/>
    <property type="project" value="UniProtKB-SubCell"/>
</dbReference>
<dbReference type="InterPro" id="IPR004316">
    <property type="entry name" value="SWEET_rpt"/>
</dbReference>
<dbReference type="PANTHER" id="PTHR10791">
    <property type="entry name" value="RAG1-ACTIVATING PROTEIN 1"/>
    <property type="match status" value="1"/>
</dbReference>
<evidence type="ECO:0000256" key="5">
    <source>
        <dbReference type="ARBA" id="ARBA00022448"/>
    </source>
</evidence>
<name>A0A8T1VVH5_9STRA</name>
<evidence type="ECO:0000256" key="2">
    <source>
        <dbReference type="ARBA" id="ARBA00004653"/>
    </source>
</evidence>
<keyword evidence="5" id="KW-0813">Transport</keyword>
<sequence>MSVGTVLLAAATAIFELLFKLSPIPDIYNVNRRKDIGEMAELPIITLIVNCNLWTWYGLATDSMFPLFITQVIGQLGGIIFNIVYFRWSPPDKRKQLLKLYAYAFAIYCVVDLYCILGLAGALGMTKDELGTSLGYAGVAFSTAMFVSPLGTLKRVVETKSAASIPINMSAMMALSCGLWVASGLVDSDWFVAGVNTAGVLLGCAQIVLYRMYKPGRYDGAVLPDAGKELSVVVVSPKNGIFDTVFIESPAYKPMPSPLAGTAV</sequence>
<comment type="subcellular location">
    <subcellularLocation>
        <location evidence="1">Cell membrane</location>
        <topology evidence="1">Multi-pass membrane protein</topology>
    </subcellularLocation>
    <subcellularLocation>
        <location evidence="2">Golgi apparatus membrane</location>
        <topology evidence="2">Multi-pass membrane protein</topology>
    </subcellularLocation>
</comment>
<accession>A0A8T1VVH5</accession>
<evidence type="ECO:0000256" key="12">
    <source>
        <dbReference type="ARBA" id="ARBA00023136"/>
    </source>
</evidence>
<feature type="transmembrane region" description="Helical" evidence="13">
    <location>
        <begin position="165"/>
        <end position="184"/>
    </location>
</feature>
<keyword evidence="6" id="KW-1003">Cell membrane</keyword>
<dbReference type="GO" id="GO:0000139">
    <property type="term" value="C:Golgi membrane"/>
    <property type="evidence" value="ECO:0007669"/>
    <property type="project" value="UniProtKB-SubCell"/>
</dbReference>
<keyword evidence="15" id="KW-1185">Reference proteome</keyword>
<dbReference type="FunFam" id="1.20.1280.290:FF:000007">
    <property type="entry name" value="Bidirectional sugar transporter SWEET7"/>
    <property type="match status" value="1"/>
</dbReference>
<dbReference type="EMBL" id="JAGDFL010000556">
    <property type="protein sequence ID" value="KAG7385277.1"/>
    <property type="molecule type" value="Genomic_DNA"/>
</dbReference>
<dbReference type="AlphaFoldDB" id="A0A8T1VVH5"/>
<keyword evidence="8 13" id="KW-0812">Transmembrane</keyword>
<comment type="similarity">
    <text evidence="3">Belongs to the SWEET sugar transporter family.</text>
</comment>
<dbReference type="PANTHER" id="PTHR10791:SF30">
    <property type="entry name" value="SUGAR TRANSPORTER SWEET1"/>
    <property type="match status" value="1"/>
</dbReference>
<organism evidence="14 15">
    <name type="scientific">Phytophthora boehmeriae</name>
    <dbReference type="NCBI Taxonomy" id="109152"/>
    <lineage>
        <taxon>Eukaryota</taxon>
        <taxon>Sar</taxon>
        <taxon>Stramenopiles</taxon>
        <taxon>Oomycota</taxon>
        <taxon>Peronosporomycetes</taxon>
        <taxon>Peronosporales</taxon>
        <taxon>Peronosporaceae</taxon>
        <taxon>Phytophthora</taxon>
    </lineage>
</organism>
<evidence type="ECO:0000313" key="14">
    <source>
        <dbReference type="EMBL" id="KAG7385277.1"/>
    </source>
</evidence>
<feature type="transmembrane region" description="Helical" evidence="13">
    <location>
        <begin position="190"/>
        <end position="210"/>
    </location>
</feature>
<evidence type="ECO:0000256" key="7">
    <source>
        <dbReference type="ARBA" id="ARBA00022597"/>
    </source>
</evidence>
<dbReference type="FunFam" id="1.20.1280.290:FF:000004">
    <property type="entry name" value="Sugar transporter SWEET"/>
    <property type="match status" value="1"/>
</dbReference>
<keyword evidence="12 13" id="KW-0472">Membrane</keyword>
<evidence type="ECO:0000256" key="10">
    <source>
        <dbReference type="ARBA" id="ARBA00022989"/>
    </source>
</evidence>
<evidence type="ECO:0000256" key="8">
    <source>
        <dbReference type="ARBA" id="ARBA00022692"/>
    </source>
</evidence>
<evidence type="ECO:0000256" key="1">
    <source>
        <dbReference type="ARBA" id="ARBA00004651"/>
    </source>
</evidence>
<dbReference type="Proteomes" id="UP000693981">
    <property type="component" value="Unassembled WGS sequence"/>
</dbReference>
<keyword evidence="10 13" id="KW-1133">Transmembrane helix</keyword>
<keyword evidence="9" id="KW-0677">Repeat</keyword>
<keyword evidence="7" id="KW-0762">Sugar transport</keyword>
<dbReference type="InterPro" id="IPR047664">
    <property type="entry name" value="SWEET"/>
</dbReference>
<keyword evidence="11" id="KW-0333">Golgi apparatus</keyword>
<dbReference type="OrthoDB" id="409725at2759"/>
<comment type="caution">
    <text evidence="14">The sequence shown here is derived from an EMBL/GenBank/DDBJ whole genome shotgun (WGS) entry which is preliminary data.</text>
</comment>
<evidence type="ECO:0000256" key="3">
    <source>
        <dbReference type="ARBA" id="ARBA00007809"/>
    </source>
</evidence>
<feature type="transmembrane region" description="Helical" evidence="13">
    <location>
        <begin position="65"/>
        <end position="88"/>
    </location>
</feature>
<protein>
    <recommendedName>
        <fullName evidence="4">Sugar transporter SWEET1</fullName>
    </recommendedName>
</protein>
<evidence type="ECO:0000256" key="6">
    <source>
        <dbReference type="ARBA" id="ARBA00022475"/>
    </source>
</evidence>
<evidence type="ECO:0000256" key="13">
    <source>
        <dbReference type="SAM" id="Phobius"/>
    </source>
</evidence>
<dbReference type="GO" id="GO:0051119">
    <property type="term" value="F:sugar transmembrane transporter activity"/>
    <property type="evidence" value="ECO:0007669"/>
    <property type="project" value="InterPro"/>
</dbReference>
<evidence type="ECO:0000313" key="15">
    <source>
        <dbReference type="Proteomes" id="UP000693981"/>
    </source>
</evidence>
<dbReference type="Pfam" id="PF03083">
    <property type="entry name" value="MtN3_slv"/>
    <property type="match status" value="2"/>
</dbReference>
<reference evidence="14" key="1">
    <citation type="submission" date="2021-02" db="EMBL/GenBank/DDBJ databases">
        <authorList>
            <person name="Palmer J.M."/>
        </authorList>
    </citation>
    <scope>NUCLEOTIDE SEQUENCE</scope>
    <source>
        <strain evidence="14">SCRP23</strain>
    </source>
</reference>
<evidence type="ECO:0000256" key="11">
    <source>
        <dbReference type="ARBA" id="ARBA00023034"/>
    </source>
</evidence>
<feature type="transmembrane region" description="Helical" evidence="13">
    <location>
        <begin position="100"/>
        <end position="122"/>
    </location>
</feature>
<evidence type="ECO:0000256" key="4">
    <source>
        <dbReference type="ARBA" id="ARBA00021741"/>
    </source>
</evidence>
<evidence type="ECO:0000256" key="9">
    <source>
        <dbReference type="ARBA" id="ARBA00022737"/>
    </source>
</evidence>